<evidence type="ECO:0000313" key="2">
    <source>
        <dbReference type="Proteomes" id="UP000031668"/>
    </source>
</evidence>
<proteinExistence type="predicted"/>
<dbReference type="AlphaFoldDB" id="A0A0C2N102"/>
<keyword evidence="2" id="KW-1185">Reference proteome</keyword>
<evidence type="ECO:0000313" key="1">
    <source>
        <dbReference type="EMBL" id="KII67557.1"/>
    </source>
</evidence>
<dbReference type="OrthoDB" id="1101576at2759"/>
<comment type="caution">
    <text evidence="1">The sequence shown here is derived from an EMBL/GenBank/DDBJ whole genome shotgun (WGS) entry which is preliminary data.</text>
</comment>
<organism evidence="1 2">
    <name type="scientific">Thelohanellus kitauei</name>
    <name type="common">Myxosporean</name>
    <dbReference type="NCBI Taxonomy" id="669202"/>
    <lineage>
        <taxon>Eukaryota</taxon>
        <taxon>Metazoa</taxon>
        <taxon>Cnidaria</taxon>
        <taxon>Myxozoa</taxon>
        <taxon>Myxosporea</taxon>
        <taxon>Bivalvulida</taxon>
        <taxon>Platysporina</taxon>
        <taxon>Myxobolidae</taxon>
        <taxon>Thelohanellus</taxon>
    </lineage>
</organism>
<sequence>MKSHPIADELLSPKAKHIDRVMIGEEYVKKLNGTKISLGVVYRRIADISADILDQMIQEMKSLILPVLSIQIDESTELGVDKIVLIGFSFHRSYVIVPSYMKMTVNVTYSYVTKDPDLQNWNDEIEYHLIYHSEKCNQTLIITNDDYQDYEKPAYLEEYIHQSISFETVLLVEYNYDTGRGIRIYEKTNENQYLVKECERNVISNFVSSCTDQLVKAFVTCVSAGTSDW</sequence>
<dbReference type="EMBL" id="JWZT01003130">
    <property type="protein sequence ID" value="KII67557.1"/>
    <property type="molecule type" value="Genomic_DNA"/>
</dbReference>
<accession>A0A0C2N102</accession>
<protein>
    <submittedName>
        <fullName evidence="1">Uncharacterized protein</fullName>
    </submittedName>
</protein>
<name>A0A0C2N102_THEKT</name>
<dbReference type="Proteomes" id="UP000031668">
    <property type="component" value="Unassembled WGS sequence"/>
</dbReference>
<gene>
    <name evidence="1" type="ORF">RF11_14288</name>
</gene>
<reference evidence="1 2" key="1">
    <citation type="journal article" date="2014" name="Genome Biol. Evol.">
        <title>The genome of the myxosporean Thelohanellus kitauei shows adaptations to nutrient acquisition within its fish host.</title>
        <authorList>
            <person name="Yang Y."/>
            <person name="Xiong J."/>
            <person name="Zhou Z."/>
            <person name="Huo F."/>
            <person name="Miao W."/>
            <person name="Ran C."/>
            <person name="Liu Y."/>
            <person name="Zhang J."/>
            <person name="Feng J."/>
            <person name="Wang M."/>
            <person name="Wang M."/>
            <person name="Wang L."/>
            <person name="Yao B."/>
        </authorList>
    </citation>
    <scope>NUCLEOTIDE SEQUENCE [LARGE SCALE GENOMIC DNA]</scope>
    <source>
        <strain evidence="1">Wuqing</strain>
    </source>
</reference>